<name>A0A6J6JNH1_9ZZZZ</name>
<protein>
    <submittedName>
        <fullName evidence="2">Unannotated protein</fullName>
    </submittedName>
</protein>
<dbReference type="InterPro" id="IPR016181">
    <property type="entry name" value="Acyl_CoA_acyltransferase"/>
</dbReference>
<dbReference type="GO" id="GO:1990189">
    <property type="term" value="F:protein N-terminal-serine acetyltransferase activity"/>
    <property type="evidence" value="ECO:0007669"/>
    <property type="project" value="TreeGrafter"/>
</dbReference>
<dbReference type="GO" id="GO:0008999">
    <property type="term" value="F:protein-N-terminal-alanine acetyltransferase activity"/>
    <property type="evidence" value="ECO:0007669"/>
    <property type="project" value="TreeGrafter"/>
</dbReference>
<dbReference type="InterPro" id="IPR000182">
    <property type="entry name" value="GNAT_dom"/>
</dbReference>
<dbReference type="AlphaFoldDB" id="A0A6J6JNH1"/>
<dbReference type="EMBL" id="CAEZWA010000015">
    <property type="protein sequence ID" value="CAB4638987.1"/>
    <property type="molecule type" value="Genomic_DNA"/>
</dbReference>
<evidence type="ECO:0000313" key="2">
    <source>
        <dbReference type="EMBL" id="CAB4638987.1"/>
    </source>
</evidence>
<reference evidence="2" key="1">
    <citation type="submission" date="2020-05" db="EMBL/GenBank/DDBJ databases">
        <authorList>
            <person name="Chiriac C."/>
            <person name="Salcher M."/>
            <person name="Ghai R."/>
            <person name="Kavagutti S V."/>
        </authorList>
    </citation>
    <scope>NUCLEOTIDE SEQUENCE</scope>
</reference>
<sequence length="90" mass="10548">MALVTDYLFTVHGLHRVEIDVRPENKSSLRVVEKLGFRYEGMKKRYIHINGDWRDHYVFALTAEEASAGLMNQFINGTVIKQDYPYLNEK</sequence>
<proteinExistence type="predicted"/>
<accession>A0A6J6JNH1</accession>
<dbReference type="PANTHER" id="PTHR43441">
    <property type="entry name" value="RIBOSOMAL-PROTEIN-SERINE ACETYLTRANSFERASE"/>
    <property type="match status" value="1"/>
</dbReference>
<feature type="domain" description="N-acetyltransferase" evidence="1">
    <location>
        <begin position="1"/>
        <end position="64"/>
    </location>
</feature>
<dbReference type="SUPFAM" id="SSF55729">
    <property type="entry name" value="Acyl-CoA N-acyltransferases (Nat)"/>
    <property type="match status" value="1"/>
</dbReference>
<evidence type="ECO:0000259" key="1">
    <source>
        <dbReference type="PROSITE" id="PS51186"/>
    </source>
</evidence>
<dbReference type="PANTHER" id="PTHR43441:SF2">
    <property type="entry name" value="FAMILY ACETYLTRANSFERASE, PUTATIVE (AFU_ORTHOLOGUE AFUA_7G00850)-RELATED"/>
    <property type="match status" value="1"/>
</dbReference>
<dbReference type="PROSITE" id="PS51186">
    <property type="entry name" value="GNAT"/>
    <property type="match status" value="1"/>
</dbReference>
<gene>
    <name evidence="2" type="ORF">UFOPK2165_00145</name>
</gene>
<dbReference type="GO" id="GO:0005737">
    <property type="term" value="C:cytoplasm"/>
    <property type="evidence" value="ECO:0007669"/>
    <property type="project" value="TreeGrafter"/>
</dbReference>
<dbReference type="Pfam" id="PF13302">
    <property type="entry name" value="Acetyltransf_3"/>
    <property type="match status" value="1"/>
</dbReference>
<dbReference type="InterPro" id="IPR051908">
    <property type="entry name" value="Ribosomal_N-acetyltransferase"/>
</dbReference>
<dbReference type="Gene3D" id="3.40.630.30">
    <property type="match status" value="1"/>
</dbReference>
<organism evidence="2">
    <name type="scientific">freshwater metagenome</name>
    <dbReference type="NCBI Taxonomy" id="449393"/>
    <lineage>
        <taxon>unclassified sequences</taxon>
        <taxon>metagenomes</taxon>
        <taxon>ecological metagenomes</taxon>
    </lineage>
</organism>